<keyword evidence="2" id="KW-1185">Reference proteome</keyword>
<evidence type="ECO:0000313" key="1">
    <source>
        <dbReference type="EMBL" id="CAK9261835.1"/>
    </source>
</evidence>
<dbReference type="EMBL" id="OZ020109">
    <property type="protein sequence ID" value="CAK9261835.1"/>
    <property type="molecule type" value="Genomic_DNA"/>
</dbReference>
<evidence type="ECO:0000313" key="2">
    <source>
        <dbReference type="Proteomes" id="UP001497444"/>
    </source>
</evidence>
<evidence type="ECO:0008006" key="3">
    <source>
        <dbReference type="Google" id="ProtNLM"/>
    </source>
</evidence>
<sequence>MHMWQELRWPLSKGDYDVYAQPSGLAKPWKLVWYGWDAQHGEQGVGLLMAPEWLDALLFFDQHSPCLISTHFQAKVGQHFIVFSTYSPTDCKDGGVEEGVERQSFYNLSFARLKQVPASDKLVVLGDFNAELGNN</sequence>
<dbReference type="SUPFAM" id="SSF56219">
    <property type="entry name" value="DNase I-like"/>
    <property type="match status" value="1"/>
</dbReference>
<dbReference type="InterPro" id="IPR036691">
    <property type="entry name" value="Endo/exonu/phosph_ase_sf"/>
</dbReference>
<reference evidence="1" key="1">
    <citation type="submission" date="2024-02" db="EMBL/GenBank/DDBJ databases">
        <authorList>
            <consortium name="ELIXIR-Norway"/>
            <consortium name="Elixir Norway"/>
        </authorList>
    </citation>
    <scope>NUCLEOTIDE SEQUENCE</scope>
</reference>
<name>A0ABP0W8G2_9BRYO</name>
<organism evidence="1 2">
    <name type="scientific">Sphagnum jensenii</name>
    <dbReference type="NCBI Taxonomy" id="128206"/>
    <lineage>
        <taxon>Eukaryota</taxon>
        <taxon>Viridiplantae</taxon>
        <taxon>Streptophyta</taxon>
        <taxon>Embryophyta</taxon>
        <taxon>Bryophyta</taxon>
        <taxon>Sphagnophytina</taxon>
        <taxon>Sphagnopsida</taxon>
        <taxon>Sphagnales</taxon>
        <taxon>Sphagnaceae</taxon>
        <taxon>Sphagnum</taxon>
    </lineage>
</organism>
<dbReference type="Gene3D" id="3.60.10.10">
    <property type="entry name" value="Endonuclease/exonuclease/phosphatase"/>
    <property type="match status" value="1"/>
</dbReference>
<accession>A0ABP0W8G2</accession>
<dbReference type="Proteomes" id="UP001497444">
    <property type="component" value="Chromosome 14"/>
</dbReference>
<proteinExistence type="predicted"/>
<protein>
    <recommendedName>
        <fullName evidence="3">Endonuclease/exonuclease/phosphatase domain-containing protein</fullName>
    </recommendedName>
</protein>
<gene>
    <name evidence="1" type="ORF">CSSPJE1EN1_LOCUS7313</name>
</gene>